<dbReference type="Proteomes" id="UP000650833">
    <property type="component" value="Unassembled WGS sequence"/>
</dbReference>
<dbReference type="AlphaFoldDB" id="A0A8H7QHL7"/>
<protein>
    <recommendedName>
        <fullName evidence="2">EH domain-containing protein</fullName>
    </recommendedName>
</protein>
<dbReference type="SUPFAM" id="SSF47473">
    <property type="entry name" value="EF-hand"/>
    <property type="match status" value="1"/>
</dbReference>
<evidence type="ECO:0000313" key="4">
    <source>
        <dbReference type="Proteomes" id="UP000650833"/>
    </source>
</evidence>
<feature type="compositionally biased region" description="Basic residues" evidence="1">
    <location>
        <begin position="485"/>
        <end position="494"/>
    </location>
</feature>
<accession>A0A8H7QHL7</accession>
<reference evidence="3" key="1">
    <citation type="submission" date="2020-12" db="EMBL/GenBank/DDBJ databases">
        <title>Metabolic potential, ecology and presence of endohyphal bacteria is reflected in genomic diversity of Mucoromycotina.</title>
        <authorList>
            <person name="Muszewska A."/>
            <person name="Okrasinska A."/>
            <person name="Steczkiewicz K."/>
            <person name="Drgas O."/>
            <person name="Orlowska M."/>
            <person name="Perlinska-Lenart U."/>
            <person name="Aleksandrzak-Piekarczyk T."/>
            <person name="Szatraj K."/>
            <person name="Zielenkiewicz U."/>
            <person name="Pilsyk S."/>
            <person name="Malc E."/>
            <person name="Mieczkowski P."/>
            <person name="Kruszewska J.S."/>
            <person name="Biernat P."/>
            <person name="Pawlowska J."/>
        </authorList>
    </citation>
    <scope>NUCLEOTIDE SEQUENCE</scope>
    <source>
        <strain evidence="3">CBS 226.32</strain>
    </source>
</reference>
<name>A0A8H7QHL7_9FUNG</name>
<comment type="caution">
    <text evidence="3">The sequence shown here is derived from an EMBL/GenBank/DDBJ whole genome shotgun (WGS) entry which is preliminary data.</text>
</comment>
<organism evidence="3 4">
    <name type="scientific">Mucor plumbeus</name>
    <dbReference type="NCBI Taxonomy" id="97098"/>
    <lineage>
        <taxon>Eukaryota</taxon>
        <taxon>Fungi</taxon>
        <taxon>Fungi incertae sedis</taxon>
        <taxon>Mucoromycota</taxon>
        <taxon>Mucoromycotina</taxon>
        <taxon>Mucoromycetes</taxon>
        <taxon>Mucorales</taxon>
        <taxon>Mucorineae</taxon>
        <taxon>Mucoraceae</taxon>
        <taxon>Mucor</taxon>
    </lineage>
</organism>
<dbReference type="EMBL" id="JAEPRC010000687">
    <property type="protein sequence ID" value="KAG2192914.1"/>
    <property type="molecule type" value="Genomic_DNA"/>
</dbReference>
<dbReference type="OrthoDB" id="2553626at2759"/>
<gene>
    <name evidence="3" type="ORF">INT46_009320</name>
</gene>
<feature type="region of interest" description="Disordered" evidence="1">
    <location>
        <begin position="474"/>
        <end position="503"/>
    </location>
</feature>
<keyword evidence="4" id="KW-1185">Reference proteome</keyword>
<dbReference type="Pfam" id="PF12763">
    <property type="entry name" value="EH"/>
    <property type="match status" value="1"/>
</dbReference>
<sequence length="503" mass="57103">MNKLKTVFQRSSQKQKVIQDRRPQQFVKRHSSANTTITPIPNSGMYDNNPPAIAFEDLSELEKPAYESWWKDLDPFDLKKINNQTVLKFLNGCSLQDNKLEQILALFETAGDGLNKLQFFAMLRLIAHAQNGRKISRALVYLGAPVPHFHCNAIDALIKSDVVSQRQQFSDSSSDKENLQENGLEIIPNTIKSSNQRKSWWGHEKQQQTENRRSYMGPFTAHTSIPNTAYTSESDTPTITSTQEYFYPLPSINSIPNNTAIIINNTSSISNTPNNQHQWSQVIKQPHREPSLTIETTNANNMIRPNFTSAMTTTATITPVTPNIIQLEEKQQYTHNRSRSAGNPIDFIHNNPYELHTATTTNALAEDQLHSSRSSLSLHELNTGQSLLLTQKFVYQSPSVRNQELSSANPFNVIEEPPLKSPFGDENHSNEDEQQDLNYKPNKFSIPPPPVPTQSTKPAFPKYTRTNTFLVKRSQSTAVADRKEHFNKHQRHKSTSATQDIFY</sequence>
<dbReference type="InterPro" id="IPR000261">
    <property type="entry name" value="EH_dom"/>
</dbReference>
<evidence type="ECO:0000313" key="3">
    <source>
        <dbReference type="EMBL" id="KAG2192914.1"/>
    </source>
</evidence>
<dbReference type="InterPro" id="IPR011992">
    <property type="entry name" value="EF-hand-dom_pair"/>
</dbReference>
<feature type="domain" description="EH" evidence="2">
    <location>
        <begin position="58"/>
        <end position="136"/>
    </location>
</feature>
<evidence type="ECO:0000259" key="2">
    <source>
        <dbReference type="Pfam" id="PF12763"/>
    </source>
</evidence>
<evidence type="ECO:0000256" key="1">
    <source>
        <dbReference type="SAM" id="MobiDB-lite"/>
    </source>
</evidence>
<dbReference type="Gene3D" id="1.10.238.10">
    <property type="entry name" value="EF-hand"/>
    <property type="match status" value="1"/>
</dbReference>
<proteinExistence type="predicted"/>
<feature type="region of interest" description="Disordered" evidence="1">
    <location>
        <begin position="406"/>
        <end position="435"/>
    </location>
</feature>